<reference evidence="2 3" key="1">
    <citation type="journal article" date="2013" name="Int. J. Syst. Evol. Microbiol.">
        <title>Celerinatantimonas yamalensis sp. nov., a cold-adapted diazotrophic bacterium from a cold permafrost brine.</title>
        <authorList>
            <person name="Shcherbakova V."/>
            <person name="Chuvilskaya N."/>
            <person name="Rivkina E."/>
            <person name="Demidov N."/>
            <person name="Uchaeva V."/>
            <person name="Suetin S."/>
            <person name="Suzina N."/>
            <person name="Gilichinsky D."/>
        </authorList>
    </citation>
    <scope>NUCLEOTIDE SEQUENCE [LARGE SCALE GENOMIC DNA]</scope>
    <source>
        <strain evidence="2 3">C7</strain>
    </source>
</reference>
<protein>
    <submittedName>
        <fullName evidence="2">Type VI secretion system-associated protein VasI</fullName>
    </submittedName>
</protein>
<comment type="caution">
    <text evidence="2">The sequence shown here is derived from an EMBL/GenBank/DDBJ whole genome shotgun (WGS) entry which is preliminary data.</text>
</comment>
<accession>A0ABW9G5W1</accession>
<evidence type="ECO:0000256" key="1">
    <source>
        <dbReference type="SAM" id="SignalP"/>
    </source>
</evidence>
<proteinExistence type="predicted"/>
<keyword evidence="1" id="KW-0732">Signal</keyword>
<dbReference type="Proteomes" id="UP001629953">
    <property type="component" value="Unassembled WGS sequence"/>
</dbReference>
<dbReference type="RefSeq" id="WP_408622622.1">
    <property type="nucleotide sequence ID" value="NZ_JBEQCT010000002.1"/>
</dbReference>
<evidence type="ECO:0000313" key="2">
    <source>
        <dbReference type="EMBL" id="MFM2484443.1"/>
    </source>
</evidence>
<dbReference type="InterPro" id="IPR017738">
    <property type="entry name" value="T6SS-assoc_VCA0118"/>
</dbReference>
<organism evidence="2 3">
    <name type="scientific">Celerinatantimonas yamalensis</name>
    <dbReference type="NCBI Taxonomy" id="559956"/>
    <lineage>
        <taxon>Bacteria</taxon>
        <taxon>Pseudomonadati</taxon>
        <taxon>Pseudomonadota</taxon>
        <taxon>Gammaproteobacteria</taxon>
        <taxon>Celerinatantimonadaceae</taxon>
        <taxon>Celerinatantimonas</taxon>
    </lineage>
</organism>
<feature type="chain" id="PRO_5047504070" evidence="1">
    <location>
        <begin position="27"/>
        <end position="225"/>
    </location>
</feature>
<dbReference type="EMBL" id="JBEQCT010000002">
    <property type="protein sequence ID" value="MFM2484443.1"/>
    <property type="molecule type" value="Genomic_DNA"/>
</dbReference>
<feature type="signal peptide" evidence="1">
    <location>
        <begin position="1"/>
        <end position="26"/>
    </location>
</feature>
<gene>
    <name evidence="2" type="primary">vasI</name>
    <name evidence="2" type="ORF">ABUE30_05080</name>
</gene>
<dbReference type="NCBIfam" id="TIGR03360">
    <property type="entry name" value="VI_minor_1"/>
    <property type="match status" value="1"/>
</dbReference>
<evidence type="ECO:0000313" key="3">
    <source>
        <dbReference type="Proteomes" id="UP001629953"/>
    </source>
</evidence>
<keyword evidence="3" id="KW-1185">Reference proteome</keyword>
<name>A0ABW9G5W1_9GAMM</name>
<dbReference type="Pfam" id="PF11319">
    <property type="entry name" value="VasI"/>
    <property type="match status" value="1"/>
</dbReference>
<sequence>MSLSSRFMYLVWPLLLLLGGVSSAYASDSSVLEKGQQCRKISDRLQRLHCFDRLFATPINITQGTSQVSHSLAWKRAVESEKNSQHLEFHLSMLDSANLKAGIWLTASALEWPGRDSDTAMKPILMLSCDNSISRVQLILPQPIDAGRVRITVDGHGQNTQSWLTDDSGMVLESARGLPAIHLMRKMIKGSQIALRSDSALVDGLIFSTTGLATSIKSLRKTCRW</sequence>